<evidence type="ECO:0000313" key="3">
    <source>
        <dbReference type="Proteomes" id="UP000177967"/>
    </source>
</evidence>
<comment type="caution">
    <text evidence="2">The sequence shown here is derived from an EMBL/GenBank/DDBJ whole genome shotgun (WGS) entry which is preliminary data.</text>
</comment>
<accession>A0A1G1V2Q4</accession>
<proteinExistence type="predicted"/>
<gene>
    <name evidence="2" type="ORF">A2782_02480</name>
</gene>
<reference evidence="2 3" key="1">
    <citation type="journal article" date="2016" name="Nat. Commun.">
        <title>Thousands of microbial genomes shed light on interconnected biogeochemical processes in an aquifer system.</title>
        <authorList>
            <person name="Anantharaman K."/>
            <person name="Brown C.T."/>
            <person name="Hug L.A."/>
            <person name="Sharon I."/>
            <person name="Castelle C.J."/>
            <person name="Probst A.J."/>
            <person name="Thomas B.C."/>
            <person name="Singh A."/>
            <person name="Wilkins M.J."/>
            <person name="Karaoz U."/>
            <person name="Brodie E.L."/>
            <person name="Williams K.H."/>
            <person name="Hubbard S.S."/>
            <person name="Banfield J.F."/>
        </authorList>
    </citation>
    <scope>NUCLEOTIDE SEQUENCE [LARGE SCALE GENOMIC DNA]</scope>
</reference>
<sequence length="161" mass="17496">MQKDDGDKSLPRPGFYTTHHVTLENLKSGKTYTFAIYQGIGKKYIGRLTTAQALSSLPSPNPVYGRVLDKNKKPIVGAMVYLRAKNGSKSSTLLSALTNLSGRWSLDLGNLRTEDFKSAFPTSASTVEEILIYAGTKGTGKATTSPGKDKPWPDLIVTNEK</sequence>
<feature type="region of interest" description="Disordered" evidence="1">
    <location>
        <begin position="138"/>
        <end position="161"/>
    </location>
</feature>
<dbReference type="SUPFAM" id="SSF49464">
    <property type="entry name" value="Carboxypeptidase regulatory domain-like"/>
    <property type="match status" value="1"/>
</dbReference>
<dbReference type="STRING" id="1797513.A2782_02480"/>
<evidence type="ECO:0000313" key="2">
    <source>
        <dbReference type="EMBL" id="OGY09616.1"/>
    </source>
</evidence>
<dbReference type="AlphaFoldDB" id="A0A1G1V2Q4"/>
<organism evidence="2 3">
    <name type="scientific">Candidatus Blackburnbacteria bacterium RIFCSPHIGHO2_01_FULL_43_15b</name>
    <dbReference type="NCBI Taxonomy" id="1797513"/>
    <lineage>
        <taxon>Bacteria</taxon>
        <taxon>Candidatus Blackburniibacteriota</taxon>
    </lineage>
</organism>
<dbReference type="Proteomes" id="UP000177967">
    <property type="component" value="Unassembled WGS sequence"/>
</dbReference>
<protein>
    <recommendedName>
        <fullName evidence="4">Fibronectin type-III domain-containing protein</fullName>
    </recommendedName>
</protein>
<evidence type="ECO:0000256" key="1">
    <source>
        <dbReference type="SAM" id="MobiDB-lite"/>
    </source>
</evidence>
<evidence type="ECO:0008006" key="4">
    <source>
        <dbReference type="Google" id="ProtNLM"/>
    </source>
</evidence>
<dbReference type="InterPro" id="IPR008969">
    <property type="entry name" value="CarboxyPept-like_regulatory"/>
</dbReference>
<name>A0A1G1V2Q4_9BACT</name>
<dbReference type="EMBL" id="MHBW01000007">
    <property type="protein sequence ID" value="OGY09616.1"/>
    <property type="molecule type" value="Genomic_DNA"/>
</dbReference>